<dbReference type="InterPro" id="IPR005479">
    <property type="entry name" value="CPAse_ATP-bd"/>
</dbReference>
<keyword evidence="12" id="KW-1185">Reference proteome</keyword>
<feature type="domain" description="Biotin carboxylation" evidence="10">
    <location>
        <begin position="9"/>
        <end position="477"/>
    </location>
</feature>
<dbReference type="Pfam" id="PF00364">
    <property type="entry name" value="Biotin_lipoyl"/>
    <property type="match status" value="1"/>
</dbReference>
<dbReference type="PROSITE" id="PS50979">
    <property type="entry name" value="BC"/>
    <property type="match status" value="1"/>
</dbReference>
<dbReference type="Gene3D" id="3.30.470.20">
    <property type="entry name" value="ATP-grasp fold, B domain"/>
    <property type="match status" value="1"/>
</dbReference>
<sequence length="670" mass="68707">MDTAPLRRPFGMVLVANRGEIAVRVIRTLRRLGIRSVAVYSDADAAAPHVTAADEAVRIGPAAATSSYLDIDAVLAAARATGADAVHPGYGFLSENPAFARACGAAGITLIGPPPEAMEAMADKIAARDLVAARGVPVLPGTTGVLSDAELVGAADAVGFPLIVKPAAGGGGKGMQVADDAAALPAALASARRVARSAFGDDTLLLERYVPRPRHIEVQVLADAHGNVIHLGERECSLQRRHQKVIEEAPSALLAGLPAPVAAAVRSRMGEAACEVARACGYVGAGTVEMLVPGDALTSAADRAGEGQQPGSLDFWFLEMNTRLQVEHPVTEAVTGLDLVELQLRVAAGEKLPLAQDDVTLTGHAVEARLYAETPARGFLPDTGTVLAYREPAGPGVRVDSGIAERSVVGGDYDPMLAKIVAHGPDRATALARLDRALAGTVVLGVGTNLNWLRILVADDDVAAGRLDTGLIERLPAPEDPAPEPADLRAAARALAADPVPPGPWAPDGFRPGAPAEPRSHTIAGETVVAGIPAPSDPREGAPAVVVQPRGRSGPAVRTVWLHRDGRTLALDAPTREQAFAARRAERAAAAAGGPGAGPDLRSAMPGTVVHVAPPGPVTAGTPLVVVEAMKMEHPLLAPHDGVATLHVAAGDQVSRDQLVATVAPAEHAG</sequence>
<dbReference type="InterPro" id="IPR000089">
    <property type="entry name" value="Biotin_lipoyl"/>
</dbReference>
<dbReference type="InterPro" id="IPR050856">
    <property type="entry name" value="Biotin_carboxylase_complex"/>
</dbReference>
<dbReference type="PANTHER" id="PTHR18866:SF33">
    <property type="entry name" value="METHYLCROTONOYL-COA CARBOXYLASE SUBUNIT ALPHA, MITOCHONDRIAL-RELATED"/>
    <property type="match status" value="1"/>
</dbReference>
<dbReference type="PROSITE" id="PS50968">
    <property type="entry name" value="BIOTINYL_LIPOYL"/>
    <property type="match status" value="1"/>
</dbReference>
<evidence type="ECO:0000256" key="2">
    <source>
        <dbReference type="ARBA" id="ARBA00013263"/>
    </source>
</evidence>
<keyword evidence="3" id="KW-0436">Ligase</keyword>
<evidence type="ECO:0000256" key="4">
    <source>
        <dbReference type="ARBA" id="ARBA00022741"/>
    </source>
</evidence>
<dbReference type="RefSeq" id="WP_344100625.1">
    <property type="nucleotide sequence ID" value="NZ_BAAANL010000002.1"/>
</dbReference>
<dbReference type="PANTHER" id="PTHR18866">
    <property type="entry name" value="CARBOXYLASE:PYRUVATE/ACETYL-COA/PROPIONYL-COA CARBOXYLASE"/>
    <property type="match status" value="1"/>
</dbReference>
<dbReference type="InterPro" id="IPR011764">
    <property type="entry name" value="Biotin_carboxylation_dom"/>
</dbReference>
<evidence type="ECO:0000256" key="7">
    <source>
        <dbReference type="PROSITE-ProRule" id="PRU00409"/>
    </source>
</evidence>
<dbReference type="Pfam" id="PF02785">
    <property type="entry name" value="Biotin_carb_C"/>
    <property type="match status" value="1"/>
</dbReference>
<keyword evidence="5 7" id="KW-0067">ATP-binding</keyword>
<organism evidence="11 12">
    <name type="scientific">Myceligenerans crystallogenes</name>
    <dbReference type="NCBI Taxonomy" id="316335"/>
    <lineage>
        <taxon>Bacteria</taxon>
        <taxon>Bacillati</taxon>
        <taxon>Actinomycetota</taxon>
        <taxon>Actinomycetes</taxon>
        <taxon>Micrococcales</taxon>
        <taxon>Promicromonosporaceae</taxon>
        <taxon>Myceligenerans</taxon>
    </lineage>
</organism>
<evidence type="ECO:0000313" key="12">
    <source>
        <dbReference type="Proteomes" id="UP001501094"/>
    </source>
</evidence>
<comment type="caution">
    <text evidence="11">The sequence shown here is derived from an EMBL/GenBank/DDBJ whole genome shotgun (WGS) entry which is preliminary data.</text>
</comment>
<evidence type="ECO:0000256" key="5">
    <source>
        <dbReference type="ARBA" id="ARBA00022840"/>
    </source>
</evidence>
<dbReference type="SMART" id="SM00878">
    <property type="entry name" value="Biotin_carb_C"/>
    <property type="match status" value="1"/>
</dbReference>
<dbReference type="SUPFAM" id="SSF51230">
    <property type="entry name" value="Single hybrid motif"/>
    <property type="match status" value="1"/>
</dbReference>
<dbReference type="CDD" id="cd06850">
    <property type="entry name" value="biotinyl_domain"/>
    <property type="match status" value="1"/>
</dbReference>
<dbReference type="Pfam" id="PF02786">
    <property type="entry name" value="CPSase_L_D2"/>
    <property type="match status" value="1"/>
</dbReference>
<dbReference type="SUPFAM" id="SSF51246">
    <property type="entry name" value="Rudiment single hybrid motif"/>
    <property type="match status" value="1"/>
</dbReference>
<reference evidence="12" key="1">
    <citation type="journal article" date="2019" name="Int. J. Syst. Evol. Microbiol.">
        <title>The Global Catalogue of Microorganisms (GCM) 10K type strain sequencing project: providing services to taxonomists for standard genome sequencing and annotation.</title>
        <authorList>
            <consortium name="The Broad Institute Genomics Platform"/>
            <consortium name="The Broad Institute Genome Sequencing Center for Infectious Disease"/>
            <person name="Wu L."/>
            <person name="Ma J."/>
        </authorList>
    </citation>
    <scope>NUCLEOTIDE SEQUENCE [LARGE SCALE GENOMIC DNA]</scope>
    <source>
        <strain evidence="12">JCM 14326</strain>
    </source>
</reference>
<evidence type="ECO:0000256" key="1">
    <source>
        <dbReference type="ARBA" id="ARBA00001953"/>
    </source>
</evidence>
<dbReference type="Proteomes" id="UP001501094">
    <property type="component" value="Unassembled WGS sequence"/>
</dbReference>
<dbReference type="EMBL" id="BAAANL010000002">
    <property type="protein sequence ID" value="GAA1856580.1"/>
    <property type="molecule type" value="Genomic_DNA"/>
</dbReference>
<dbReference type="PROSITE" id="PS00866">
    <property type="entry name" value="CPSASE_1"/>
    <property type="match status" value="1"/>
</dbReference>
<evidence type="ECO:0000256" key="3">
    <source>
        <dbReference type="ARBA" id="ARBA00022598"/>
    </source>
</evidence>
<dbReference type="InterPro" id="IPR016185">
    <property type="entry name" value="PreATP-grasp_dom_sf"/>
</dbReference>
<dbReference type="Gene3D" id="2.40.50.100">
    <property type="match status" value="1"/>
</dbReference>
<evidence type="ECO:0000259" key="10">
    <source>
        <dbReference type="PROSITE" id="PS50979"/>
    </source>
</evidence>
<keyword evidence="4 7" id="KW-0547">Nucleotide-binding</keyword>
<feature type="domain" description="Lipoyl-binding" evidence="8">
    <location>
        <begin position="589"/>
        <end position="664"/>
    </location>
</feature>
<name>A0ABP4ZGS8_9MICO</name>
<evidence type="ECO:0000259" key="9">
    <source>
        <dbReference type="PROSITE" id="PS50975"/>
    </source>
</evidence>
<dbReference type="InterPro" id="IPR001882">
    <property type="entry name" value="Biotin_BS"/>
</dbReference>
<evidence type="ECO:0000259" key="8">
    <source>
        <dbReference type="PROSITE" id="PS50968"/>
    </source>
</evidence>
<dbReference type="Pfam" id="PF00289">
    <property type="entry name" value="Biotin_carb_N"/>
    <property type="match status" value="1"/>
</dbReference>
<dbReference type="EC" id="6.3.4.14" evidence="2"/>
<dbReference type="InterPro" id="IPR011761">
    <property type="entry name" value="ATP-grasp"/>
</dbReference>
<evidence type="ECO:0000256" key="6">
    <source>
        <dbReference type="ARBA" id="ARBA00023267"/>
    </source>
</evidence>
<dbReference type="InterPro" id="IPR011053">
    <property type="entry name" value="Single_hybrid_motif"/>
</dbReference>
<dbReference type="InterPro" id="IPR005482">
    <property type="entry name" value="Biotin_COase_C"/>
</dbReference>
<comment type="cofactor">
    <cofactor evidence="1">
        <name>biotin</name>
        <dbReference type="ChEBI" id="CHEBI:57586"/>
    </cofactor>
</comment>
<protein>
    <recommendedName>
        <fullName evidence="2">biotin carboxylase</fullName>
        <ecNumber evidence="2">6.3.4.14</ecNumber>
    </recommendedName>
</protein>
<proteinExistence type="predicted"/>
<dbReference type="PROSITE" id="PS00188">
    <property type="entry name" value="BIOTIN"/>
    <property type="match status" value="1"/>
</dbReference>
<dbReference type="SUPFAM" id="SSF56059">
    <property type="entry name" value="Glutathione synthetase ATP-binding domain-like"/>
    <property type="match status" value="1"/>
</dbReference>
<gene>
    <name evidence="11" type="ORF">GCM10009751_12260</name>
</gene>
<dbReference type="PROSITE" id="PS50975">
    <property type="entry name" value="ATP_GRASP"/>
    <property type="match status" value="1"/>
</dbReference>
<accession>A0ABP4ZGS8</accession>
<dbReference type="SUPFAM" id="SSF52440">
    <property type="entry name" value="PreATP-grasp domain"/>
    <property type="match status" value="1"/>
</dbReference>
<feature type="domain" description="ATP-grasp" evidence="9">
    <location>
        <begin position="128"/>
        <end position="348"/>
    </location>
</feature>
<evidence type="ECO:0000313" key="11">
    <source>
        <dbReference type="EMBL" id="GAA1856580.1"/>
    </source>
</evidence>
<dbReference type="PROSITE" id="PS00867">
    <property type="entry name" value="CPSASE_2"/>
    <property type="match status" value="1"/>
</dbReference>
<dbReference type="InterPro" id="IPR005481">
    <property type="entry name" value="BC-like_N"/>
</dbReference>
<keyword evidence="6" id="KW-0092">Biotin</keyword>
<dbReference type="InterPro" id="IPR011054">
    <property type="entry name" value="Rudment_hybrid_motif"/>
</dbReference>